<dbReference type="PANTHER" id="PTHR43708:SF8">
    <property type="entry name" value="OXIDOREDUCTASE"/>
    <property type="match status" value="1"/>
</dbReference>
<dbReference type="EMBL" id="BSTJ01000001">
    <property type="protein sequence ID" value="GLY71749.1"/>
    <property type="molecule type" value="Genomic_DNA"/>
</dbReference>
<evidence type="ECO:0000259" key="2">
    <source>
        <dbReference type="Pfam" id="PF22725"/>
    </source>
</evidence>
<name>A0A9W6R9D9_9ACTN</name>
<organism evidence="3 4">
    <name type="scientific">Actinoallomurus iriomotensis</name>
    <dbReference type="NCBI Taxonomy" id="478107"/>
    <lineage>
        <taxon>Bacteria</taxon>
        <taxon>Bacillati</taxon>
        <taxon>Actinomycetota</taxon>
        <taxon>Actinomycetes</taxon>
        <taxon>Streptosporangiales</taxon>
        <taxon>Thermomonosporaceae</taxon>
        <taxon>Actinoallomurus</taxon>
    </lineage>
</organism>
<dbReference type="InterPro" id="IPR036291">
    <property type="entry name" value="NAD(P)-bd_dom_sf"/>
</dbReference>
<evidence type="ECO:0000259" key="1">
    <source>
        <dbReference type="Pfam" id="PF01408"/>
    </source>
</evidence>
<dbReference type="Pfam" id="PF22725">
    <property type="entry name" value="GFO_IDH_MocA_C3"/>
    <property type="match status" value="1"/>
</dbReference>
<sequence length="332" mass="35975">MSVRLALIGLGDIGLGAHLPAVLRSTEAEIVVAADLDARRREQAKELLAGKARVVDDPWPVLAEAGVRGIVLATPPWVTPRLAVRALRADLYVLAEKPLATSSADAAVYRELTGPQRGRLQAGLTYRHDPAIARLREWIVSGVLGEPLMARAHIYDEPLDRADQEHLDRIRATLEHGSPVTHEGSHVFDWLAHLFGGPAEKVEGGWQVRTDPDWPRANLAGARLRYPGGATALVEFGWLVEALPRCEITVLGPRGLATLDGRTFTLELATATERRTVRFPGERMERSFDRQLSRFAALARGETPAAEPSLEDGLSALATSERVAACAEGVAA</sequence>
<dbReference type="GO" id="GO:0000166">
    <property type="term" value="F:nucleotide binding"/>
    <property type="evidence" value="ECO:0007669"/>
    <property type="project" value="InterPro"/>
</dbReference>
<evidence type="ECO:0000313" key="4">
    <source>
        <dbReference type="Proteomes" id="UP001165135"/>
    </source>
</evidence>
<dbReference type="Proteomes" id="UP001165135">
    <property type="component" value="Unassembled WGS sequence"/>
</dbReference>
<evidence type="ECO:0000313" key="3">
    <source>
        <dbReference type="EMBL" id="GLY71749.1"/>
    </source>
</evidence>
<dbReference type="InterPro" id="IPR051317">
    <property type="entry name" value="Gfo/Idh/MocA_oxidoreduct"/>
</dbReference>
<proteinExistence type="predicted"/>
<accession>A0A9W6R9D9</accession>
<feature type="domain" description="GFO/IDH/MocA-like oxidoreductase" evidence="2">
    <location>
        <begin position="133"/>
        <end position="255"/>
    </location>
</feature>
<dbReference type="RefSeq" id="WP_285616665.1">
    <property type="nucleotide sequence ID" value="NZ_BSTJ01000001.1"/>
</dbReference>
<feature type="domain" description="Gfo/Idh/MocA-like oxidoreductase N-terminal" evidence="1">
    <location>
        <begin position="4"/>
        <end position="107"/>
    </location>
</feature>
<dbReference type="AlphaFoldDB" id="A0A9W6R9D9"/>
<reference evidence="3" key="1">
    <citation type="submission" date="2023-03" db="EMBL/GenBank/DDBJ databases">
        <title>Actinoallomurus iriomotensis NBRC 103681.</title>
        <authorList>
            <person name="Ichikawa N."/>
            <person name="Sato H."/>
            <person name="Tonouchi N."/>
        </authorList>
    </citation>
    <scope>NUCLEOTIDE SEQUENCE</scope>
    <source>
        <strain evidence="3">NBRC 103681</strain>
    </source>
</reference>
<dbReference type="PANTHER" id="PTHR43708">
    <property type="entry name" value="CONSERVED EXPRESSED OXIDOREDUCTASE (EUROFUNG)"/>
    <property type="match status" value="1"/>
</dbReference>
<dbReference type="SUPFAM" id="SSF51735">
    <property type="entry name" value="NAD(P)-binding Rossmann-fold domains"/>
    <property type="match status" value="1"/>
</dbReference>
<dbReference type="Gene3D" id="3.30.360.10">
    <property type="entry name" value="Dihydrodipicolinate Reductase, domain 2"/>
    <property type="match status" value="1"/>
</dbReference>
<dbReference type="Pfam" id="PF01408">
    <property type="entry name" value="GFO_IDH_MocA"/>
    <property type="match status" value="1"/>
</dbReference>
<gene>
    <name evidence="3" type="ORF">Airi01_000160</name>
</gene>
<comment type="caution">
    <text evidence="3">The sequence shown here is derived from an EMBL/GenBank/DDBJ whole genome shotgun (WGS) entry which is preliminary data.</text>
</comment>
<dbReference type="InterPro" id="IPR055170">
    <property type="entry name" value="GFO_IDH_MocA-like_dom"/>
</dbReference>
<dbReference type="InterPro" id="IPR000683">
    <property type="entry name" value="Gfo/Idh/MocA-like_OxRdtase_N"/>
</dbReference>
<dbReference type="SUPFAM" id="SSF55347">
    <property type="entry name" value="Glyceraldehyde-3-phosphate dehydrogenase-like, C-terminal domain"/>
    <property type="match status" value="1"/>
</dbReference>
<dbReference type="Gene3D" id="3.40.50.720">
    <property type="entry name" value="NAD(P)-binding Rossmann-like Domain"/>
    <property type="match status" value="1"/>
</dbReference>
<protein>
    <submittedName>
        <fullName evidence="3">Dehydrogenase</fullName>
    </submittedName>
</protein>